<reference evidence="2" key="1">
    <citation type="journal article" date="2023" name="Mol. Phylogenet. Evol.">
        <title>Genome-scale phylogeny and comparative genomics of the fungal order Sordariales.</title>
        <authorList>
            <person name="Hensen N."/>
            <person name="Bonometti L."/>
            <person name="Westerberg I."/>
            <person name="Brannstrom I.O."/>
            <person name="Guillou S."/>
            <person name="Cros-Aarteil S."/>
            <person name="Calhoun S."/>
            <person name="Haridas S."/>
            <person name="Kuo A."/>
            <person name="Mondo S."/>
            <person name="Pangilinan J."/>
            <person name="Riley R."/>
            <person name="LaButti K."/>
            <person name="Andreopoulos B."/>
            <person name="Lipzen A."/>
            <person name="Chen C."/>
            <person name="Yan M."/>
            <person name="Daum C."/>
            <person name="Ng V."/>
            <person name="Clum A."/>
            <person name="Steindorff A."/>
            <person name="Ohm R.A."/>
            <person name="Martin F."/>
            <person name="Silar P."/>
            <person name="Natvig D.O."/>
            <person name="Lalanne C."/>
            <person name="Gautier V."/>
            <person name="Ament-Velasquez S.L."/>
            <person name="Kruys A."/>
            <person name="Hutchinson M.I."/>
            <person name="Powell A.J."/>
            <person name="Barry K."/>
            <person name="Miller A.N."/>
            <person name="Grigoriev I.V."/>
            <person name="Debuchy R."/>
            <person name="Gladieux P."/>
            <person name="Hiltunen Thoren M."/>
            <person name="Johannesson H."/>
        </authorList>
    </citation>
    <scope>NUCLEOTIDE SEQUENCE</scope>
    <source>
        <strain evidence="2">CBS 168.71</strain>
    </source>
</reference>
<protein>
    <submittedName>
        <fullName evidence="2">Uncharacterized protein</fullName>
    </submittedName>
</protein>
<feature type="compositionally biased region" description="Low complexity" evidence="1">
    <location>
        <begin position="56"/>
        <end position="70"/>
    </location>
</feature>
<feature type="compositionally biased region" description="Gly residues" evidence="1">
    <location>
        <begin position="195"/>
        <end position="208"/>
    </location>
</feature>
<keyword evidence="3" id="KW-1185">Reference proteome</keyword>
<evidence type="ECO:0000256" key="1">
    <source>
        <dbReference type="SAM" id="MobiDB-lite"/>
    </source>
</evidence>
<dbReference type="EMBL" id="JAUEPN010000005">
    <property type="protein sequence ID" value="KAK3294990.1"/>
    <property type="molecule type" value="Genomic_DNA"/>
</dbReference>
<evidence type="ECO:0000313" key="2">
    <source>
        <dbReference type="EMBL" id="KAK3294990.1"/>
    </source>
</evidence>
<name>A0AAE0HEM6_9PEZI</name>
<evidence type="ECO:0000313" key="3">
    <source>
        <dbReference type="Proteomes" id="UP001278766"/>
    </source>
</evidence>
<dbReference type="Proteomes" id="UP001278766">
    <property type="component" value="Unassembled WGS sequence"/>
</dbReference>
<feature type="compositionally biased region" description="Low complexity" evidence="1">
    <location>
        <begin position="178"/>
        <end position="194"/>
    </location>
</feature>
<gene>
    <name evidence="2" type="ORF">B0H64DRAFT_476359</name>
</gene>
<comment type="caution">
    <text evidence="2">The sequence shown here is derived from an EMBL/GenBank/DDBJ whole genome shotgun (WGS) entry which is preliminary data.</text>
</comment>
<sequence length="222" mass="22040">MTSKAPSAGTKVTTGENIPVTREAPGNVPEGSLAAESARKGGEFASNPGQHEQAPQKRSQQPQTQSSQTSGGTADKATSLNLENQQTARGTGQGQGLGQGQEQHQATRGQGTGKTASETGGLESQSSYGGAAPTYLAGQRHRDPAGPHGKNLTEGGFEGSGTEAGPLPEPGSAEDPARAASRGMRAAAAAAPGQGRAGGVGAGAGGVEEGSWYTPLRGDEPA</sequence>
<dbReference type="GeneID" id="87845093"/>
<reference evidence="2" key="2">
    <citation type="submission" date="2023-06" db="EMBL/GenBank/DDBJ databases">
        <authorList>
            <consortium name="Lawrence Berkeley National Laboratory"/>
            <person name="Haridas S."/>
            <person name="Hensen N."/>
            <person name="Bonometti L."/>
            <person name="Westerberg I."/>
            <person name="Brannstrom I.O."/>
            <person name="Guillou S."/>
            <person name="Cros-Aarteil S."/>
            <person name="Calhoun S."/>
            <person name="Kuo A."/>
            <person name="Mondo S."/>
            <person name="Pangilinan J."/>
            <person name="Riley R."/>
            <person name="Labutti K."/>
            <person name="Andreopoulos B."/>
            <person name="Lipzen A."/>
            <person name="Chen C."/>
            <person name="Yanf M."/>
            <person name="Daum C."/>
            <person name="Ng V."/>
            <person name="Clum A."/>
            <person name="Steindorff A."/>
            <person name="Ohm R."/>
            <person name="Martin F."/>
            <person name="Silar P."/>
            <person name="Natvig D."/>
            <person name="Lalanne C."/>
            <person name="Gautier V."/>
            <person name="Ament-Velasquez S.L."/>
            <person name="Kruys A."/>
            <person name="Hutchinson M.I."/>
            <person name="Powell A.J."/>
            <person name="Barry K."/>
            <person name="Miller A.N."/>
            <person name="Grigoriev I.V."/>
            <person name="Debuchy R."/>
            <person name="Gladieux P."/>
            <person name="Thoren M.H."/>
            <person name="Johannesson H."/>
        </authorList>
    </citation>
    <scope>NUCLEOTIDE SEQUENCE</scope>
    <source>
        <strain evidence="2">CBS 168.71</strain>
    </source>
</reference>
<dbReference type="RefSeq" id="XP_062658504.1">
    <property type="nucleotide sequence ID" value="XM_062808145.1"/>
</dbReference>
<organism evidence="2 3">
    <name type="scientific">Chaetomium fimeti</name>
    <dbReference type="NCBI Taxonomy" id="1854472"/>
    <lineage>
        <taxon>Eukaryota</taxon>
        <taxon>Fungi</taxon>
        <taxon>Dikarya</taxon>
        <taxon>Ascomycota</taxon>
        <taxon>Pezizomycotina</taxon>
        <taxon>Sordariomycetes</taxon>
        <taxon>Sordariomycetidae</taxon>
        <taxon>Sordariales</taxon>
        <taxon>Chaetomiaceae</taxon>
        <taxon>Chaetomium</taxon>
    </lineage>
</organism>
<accession>A0AAE0HEM6</accession>
<feature type="region of interest" description="Disordered" evidence="1">
    <location>
        <begin position="1"/>
        <end position="222"/>
    </location>
</feature>
<feature type="compositionally biased region" description="Polar residues" evidence="1">
    <location>
        <begin position="106"/>
        <end position="128"/>
    </location>
</feature>
<dbReference type="AlphaFoldDB" id="A0AAE0HEM6"/>
<proteinExistence type="predicted"/>
<feature type="compositionally biased region" description="Polar residues" evidence="1">
    <location>
        <begin position="1"/>
        <end position="16"/>
    </location>
</feature>